<dbReference type="InterPro" id="IPR038722">
    <property type="entry name" value="Ner_HTH_dom"/>
</dbReference>
<name>A0ABU4QHB0_9ENTR</name>
<evidence type="ECO:0000256" key="4">
    <source>
        <dbReference type="ARBA" id="ARBA00023163"/>
    </source>
</evidence>
<comment type="similarity">
    <text evidence="1">Belongs to the ner transcriptional regulatory family.</text>
</comment>
<proteinExistence type="inferred from homology"/>
<accession>A0ABU4QHB0</accession>
<keyword evidence="2" id="KW-0805">Transcription regulation</keyword>
<keyword evidence="7" id="KW-1185">Reference proteome</keyword>
<dbReference type="EMBL" id="JAWXRD010000001">
    <property type="protein sequence ID" value="MDX6038691.1"/>
    <property type="molecule type" value="Genomic_DNA"/>
</dbReference>
<dbReference type="SUPFAM" id="SSF47413">
    <property type="entry name" value="lambda repressor-like DNA-binding domains"/>
    <property type="match status" value="1"/>
</dbReference>
<reference evidence="6 7" key="1">
    <citation type="submission" date="2023-11" db="EMBL/GenBank/DDBJ databases">
        <title>Scandinavium wanjuensis sp. nov., isolated from lettuce South Korea.</title>
        <authorList>
            <person name="Park J."/>
            <person name="Park S."/>
            <person name="Oh K.K."/>
            <person name="Cho G.S."/>
            <person name="Franz C.M.A.P."/>
        </authorList>
    </citation>
    <scope>NUCLEOTIDE SEQUENCE [LARGE SCALE GENOMIC DNA]</scope>
    <source>
        <strain evidence="6 7">V105_6</strain>
    </source>
</reference>
<protein>
    <submittedName>
        <fullName evidence="6">Helix-turn-helix domain-containing protein</fullName>
    </submittedName>
</protein>
<keyword evidence="4" id="KW-0804">Transcription</keyword>
<gene>
    <name evidence="6" type="ORF">SIK69_00595</name>
</gene>
<evidence type="ECO:0000256" key="2">
    <source>
        <dbReference type="ARBA" id="ARBA00023015"/>
    </source>
</evidence>
<dbReference type="Gene3D" id="1.10.260.40">
    <property type="entry name" value="lambda repressor-like DNA-binding domains"/>
    <property type="match status" value="1"/>
</dbReference>
<dbReference type="InterPro" id="IPR010982">
    <property type="entry name" value="Lambda_DNA-bd_dom_sf"/>
</dbReference>
<organism evidence="6 7">
    <name type="scientific">Scandinavium lactucae</name>
    <dbReference type="NCBI Taxonomy" id="3095028"/>
    <lineage>
        <taxon>Bacteria</taxon>
        <taxon>Pseudomonadati</taxon>
        <taxon>Pseudomonadota</taxon>
        <taxon>Gammaproteobacteria</taxon>
        <taxon>Enterobacterales</taxon>
        <taxon>Enterobacteriaceae</taxon>
        <taxon>Scandinavium</taxon>
    </lineage>
</organism>
<dbReference type="Proteomes" id="UP001275664">
    <property type="component" value="Unassembled WGS sequence"/>
</dbReference>
<dbReference type="RefSeq" id="WP_319785164.1">
    <property type="nucleotide sequence ID" value="NZ_JAWXRD010000001.1"/>
</dbReference>
<keyword evidence="3" id="KW-0238">DNA-binding</keyword>
<dbReference type="Pfam" id="PF13693">
    <property type="entry name" value="HTH_35"/>
    <property type="match status" value="1"/>
</dbReference>
<evidence type="ECO:0000256" key="3">
    <source>
        <dbReference type="ARBA" id="ARBA00023125"/>
    </source>
</evidence>
<evidence type="ECO:0000259" key="5">
    <source>
        <dbReference type="Pfam" id="PF13693"/>
    </source>
</evidence>
<sequence length="29" mass="3256">MNKQDWHQADIIASLRKKGTSLAVTCPQD</sequence>
<evidence type="ECO:0000313" key="7">
    <source>
        <dbReference type="Proteomes" id="UP001275664"/>
    </source>
</evidence>
<evidence type="ECO:0000313" key="6">
    <source>
        <dbReference type="EMBL" id="MDX6038691.1"/>
    </source>
</evidence>
<comment type="caution">
    <text evidence="6">The sequence shown here is derived from an EMBL/GenBank/DDBJ whole genome shotgun (WGS) entry which is preliminary data.</text>
</comment>
<feature type="domain" description="Ner winged helix-turn-helix DNA-binding" evidence="5">
    <location>
        <begin position="5"/>
        <end position="23"/>
    </location>
</feature>
<evidence type="ECO:0000256" key="1">
    <source>
        <dbReference type="ARBA" id="ARBA00006157"/>
    </source>
</evidence>